<dbReference type="Gene3D" id="3.50.50.60">
    <property type="entry name" value="FAD/NAD(P)-binding domain"/>
    <property type="match status" value="1"/>
</dbReference>
<dbReference type="InterPro" id="IPR029731">
    <property type="entry name" value="OSGIN1/2"/>
</dbReference>
<organism evidence="1 2">
    <name type="scientific">Clytia hemisphaerica</name>
    <dbReference type="NCBI Taxonomy" id="252671"/>
    <lineage>
        <taxon>Eukaryota</taxon>
        <taxon>Metazoa</taxon>
        <taxon>Cnidaria</taxon>
        <taxon>Hydrozoa</taxon>
        <taxon>Hydroidolina</taxon>
        <taxon>Leptothecata</taxon>
        <taxon>Obeliida</taxon>
        <taxon>Clytiidae</taxon>
        <taxon>Clytia</taxon>
    </lineage>
</organism>
<name>A0A7M5U9D7_9CNID</name>
<proteinExistence type="predicted"/>
<accession>A0A7M5U9D7</accession>
<dbReference type="RefSeq" id="XP_066923934.1">
    <property type="nucleotide sequence ID" value="XM_067067833.1"/>
</dbReference>
<dbReference type="OrthoDB" id="412005at2759"/>
<dbReference type="AlphaFoldDB" id="A0A7M5U9D7"/>
<dbReference type="PANTHER" id="PTHR15192">
    <property type="entry name" value="PROTEIN CBG05349"/>
    <property type="match status" value="1"/>
</dbReference>
<dbReference type="PANTHER" id="PTHR15192:SF8">
    <property type="entry name" value="FAD_NAD(P)-BINDING DOMAIN-CONTAINING PROTEIN"/>
    <property type="match status" value="1"/>
</dbReference>
<dbReference type="InterPro" id="IPR036188">
    <property type="entry name" value="FAD/NAD-bd_sf"/>
</dbReference>
<reference evidence="1" key="1">
    <citation type="submission" date="2021-01" db="UniProtKB">
        <authorList>
            <consortium name="EnsemblMetazoa"/>
        </authorList>
    </citation>
    <scope>IDENTIFICATION</scope>
</reference>
<dbReference type="GeneID" id="136811221"/>
<dbReference type="Pfam" id="PF13738">
    <property type="entry name" value="Pyr_redox_3"/>
    <property type="match status" value="1"/>
</dbReference>
<dbReference type="Proteomes" id="UP000594262">
    <property type="component" value="Unplaced"/>
</dbReference>
<evidence type="ECO:0000313" key="2">
    <source>
        <dbReference type="Proteomes" id="UP000594262"/>
    </source>
</evidence>
<keyword evidence="2" id="KW-1185">Reference proteome</keyword>
<protein>
    <submittedName>
        <fullName evidence="1">Uncharacterized protein</fullName>
    </submittedName>
</protein>
<sequence>MRLEKRLSSDPDTHGRKDYDVAIIGNGPSAIILSYFLSGHWPYYNGKPVDNPVLKERLKYVSMSKSLVLQDLQWLSEGLFDSRTMNPVSILFDHLYHPNADMLTKPESVIEWKYLPENEVRHVVLGFGPPGGSWHNMINSQLTVSLANWLELPGYTFNEWYEQKQLSLGNLPKVPSVGGVHPERTNPYYIGLYYSDYVKYMGLSSFFVDNVYVKSISQSLSNTSQWTVEGVQYTDQQTGETYTVKADNIVMATGAFNNPRKLEIPGEDFTFVHHHFPDFDRLQTHKCPVVVVGCGLVAADAVLYLISRQIPVIHVFRRSPKDPNLVLNQLSSAYADYLKLKSLIQLKSKCEFYTPLPQHRLAEILPNKEVLIEPCGKKGGASFKVHVSRVIIHVGSKPNLDFIKEEHLLREDPEEEFNIKTNCLDTDLLTYECRGRKSLYAMGPLVGDNFIRFVSGGALGITHGLFRNEAENEDV</sequence>
<evidence type="ECO:0000313" key="1">
    <source>
        <dbReference type="EnsemblMetazoa" id="CLYHEMP007906.1"/>
    </source>
</evidence>
<dbReference type="EnsemblMetazoa" id="CLYHEMT007906.1">
    <property type="protein sequence ID" value="CLYHEMP007906.1"/>
    <property type="gene ID" value="CLYHEMG007906"/>
</dbReference>
<dbReference type="SUPFAM" id="SSF51905">
    <property type="entry name" value="FAD/NAD(P)-binding domain"/>
    <property type="match status" value="1"/>
</dbReference>